<dbReference type="AlphaFoldDB" id="A0A2U3KZR6"/>
<dbReference type="PROSITE" id="PS50995">
    <property type="entry name" value="HTH_MARR_2"/>
    <property type="match status" value="1"/>
</dbReference>
<evidence type="ECO:0000313" key="3">
    <source>
        <dbReference type="Proteomes" id="UP000238701"/>
    </source>
</evidence>
<accession>A0A2U3KZR6</accession>
<reference evidence="3" key="1">
    <citation type="submission" date="2018-02" db="EMBL/GenBank/DDBJ databases">
        <authorList>
            <person name="Hausmann B."/>
        </authorList>
    </citation>
    <scope>NUCLEOTIDE SEQUENCE [LARGE SCALE GENOMIC DNA]</scope>
    <source>
        <strain evidence="3">Peat soil MAG SbA1</strain>
    </source>
</reference>
<sequence length="158" mass="17925">MKRPTLADYQALAEFRYQIRKFLHFSEQAVQAAGLERGQYQLMLAIKGMPAGVRPRIRDLANRMQIQHHSAVELVNRLESGGYVYRERAQDDRREVLLVLAPKGERVLAELAFHHHQELRSAAPGLVAALRRLMRGGKNGARRHAVVRGRLSRGVAQT</sequence>
<dbReference type="InterPro" id="IPR039422">
    <property type="entry name" value="MarR/SlyA-like"/>
</dbReference>
<evidence type="ECO:0000259" key="1">
    <source>
        <dbReference type="PROSITE" id="PS50995"/>
    </source>
</evidence>
<protein>
    <submittedName>
        <fullName evidence="2">Transcriptional regulator, MarR family</fullName>
    </submittedName>
</protein>
<dbReference type="GO" id="GO:0003700">
    <property type="term" value="F:DNA-binding transcription factor activity"/>
    <property type="evidence" value="ECO:0007669"/>
    <property type="project" value="InterPro"/>
</dbReference>
<feature type="domain" description="HTH marR-type" evidence="1">
    <location>
        <begin position="1"/>
        <end position="139"/>
    </location>
</feature>
<evidence type="ECO:0000313" key="2">
    <source>
        <dbReference type="EMBL" id="SPF45155.1"/>
    </source>
</evidence>
<dbReference type="InterPro" id="IPR000835">
    <property type="entry name" value="HTH_MarR-typ"/>
</dbReference>
<name>A0A2U3KZR6_9BACT</name>
<dbReference type="InterPro" id="IPR036388">
    <property type="entry name" value="WH-like_DNA-bd_sf"/>
</dbReference>
<dbReference type="PANTHER" id="PTHR33164">
    <property type="entry name" value="TRANSCRIPTIONAL REGULATOR, MARR FAMILY"/>
    <property type="match status" value="1"/>
</dbReference>
<dbReference type="SUPFAM" id="SSF46785">
    <property type="entry name" value="Winged helix' DNA-binding domain"/>
    <property type="match status" value="1"/>
</dbReference>
<dbReference type="EMBL" id="OMOD01000151">
    <property type="protein sequence ID" value="SPF45155.1"/>
    <property type="molecule type" value="Genomic_DNA"/>
</dbReference>
<dbReference type="InterPro" id="IPR036390">
    <property type="entry name" value="WH_DNA-bd_sf"/>
</dbReference>
<dbReference type="SMART" id="SM00347">
    <property type="entry name" value="HTH_MARR"/>
    <property type="match status" value="1"/>
</dbReference>
<dbReference type="Proteomes" id="UP000238701">
    <property type="component" value="Unassembled WGS sequence"/>
</dbReference>
<dbReference type="GO" id="GO:0006950">
    <property type="term" value="P:response to stress"/>
    <property type="evidence" value="ECO:0007669"/>
    <property type="project" value="TreeGrafter"/>
</dbReference>
<dbReference type="OrthoDB" id="9807800at2"/>
<organism evidence="2 3">
    <name type="scientific">Candidatus Sulfotelmatobacter kueseliae</name>
    <dbReference type="NCBI Taxonomy" id="2042962"/>
    <lineage>
        <taxon>Bacteria</taxon>
        <taxon>Pseudomonadati</taxon>
        <taxon>Acidobacteriota</taxon>
        <taxon>Terriglobia</taxon>
        <taxon>Terriglobales</taxon>
        <taxon>Candidatus Korobacteraceae</taxon>
        <taxon>Candidatus Sulfotelmatobacter</taxon>
    </lineage>
</organism>
<gene>
    <name evidence="2" type="ORF">SBA1_560023</name>
</gene>
<dbReference type="PANTHER" id="PTHR33164:SF99">
    <property type="entry name" value="MARR FAMILY REGULATORY PROTEIN"/>
    <property type="match status" value="1"/>
</dbReference>
<proteinExistence type="predicted"/>
<dbReference type="Pfam" id="PF12802">
    <property type="entry name" value="MarR_2"/>
    <property type="match status" value="1"/>
</dbReference>
<dbReference type="Gene3D" id="1.10.10.10">
    <property type="entry name" value="Winged helix-like DNA-binding domain superfamily/Winged helix DNA-binding domain"/>
    <property type="match status" value="1"/>
</dbReference>